<protein>
    <recommendedName>
        <fullName evidence="11">DUF2029 domain-containing protein</fullName>
    </recommendedName>
</protein>
<evidence type="ECO:0000256" key="2">
    <source>
        <dbReference type="ARBA" id="ARBA00022475"/>
    </source>
</evidence>
<comment type="caution">
    <text evidence="9">The sequence shown here is derived from an EMBL/GenBank/DDBJ whole genome shotgun (WGS) entry which is preliminary data.</text>
</comment>
<keyword evidence="4 8" id="KW-0812">Transmembrane</keyword>
<dbReference type="GO" id="GO:0016758">
    <property type="term" value="F:hexosyltransferase activity"/>
    <property type="evidence" value="ECO:0007669"/>
    <property type="project" value="InterPro"/>
</dbReference>
<proteinExistence type="inferred from homology"/>
<evidence type="ECO:0000313" key="9">
    <source>
        <dbReference type="EMBL" id="GIM89223.1"/>
    </source>
</evidence>
<feature type="transmembrane region" description="Helical" evidence="8">
    <location>
        <begin position="196"/>
        <end position="214"/>
    </location>
</feature>
<evidence type="ECO:0000256" key="8">
    <source>
        <dbReference type="SAM" id="Phobius"/>
    </source>
</evidence>
<evidence type="ECO:0000256" key="6">
    <source>
        <dbReference type="ARBA" id="ARBA00023136"/>
    </source>
</evidence>
<keyword evidence="6 8" id="KW-0472">Membrane</keyword>
<feature type="transmembrane region" description="Helical" evidence="8">
    <location>
        <begin position="322"/>
        <end position="340"/>
    </location>
</feature>
<evidence type="ECO:0000256" key="1">
    <source>
        <dbReference type="ARBA" id="ARBA00004651"/>
    </source>
</evidence>
<dbReference type="Pfam" id="PF09594">
    <property type="entry name" value="GT87"/>
    <property type="match status" value="1"/>
</dbReference>
<evidence type="ECO:0000313" key="10">
    <source>
        <dbReference type="Proteomes" id="UP000677082"/>
    </source>
</evidence>
<feature type="transmembrane region" description="Helical" evidence="8">
    <location>
        <begin position="276"/>
        <end position="293"/>
    </location>
</feature>
<dbReference type="AlphaFoldDB" id="A0A919W3L8"/>
<feature type="transmembrane region" description="Helical" evidence="8">
    <location>
        <begin position="352"/>
        <end position="373"/>
    </location>
</feature>
<evidence type="ECO:0000256" key="4">
    <source>
        <dbReference type="ARBA" id="ARBA00022692"/>
    </source>
</evidence>
<feature type="transmembrane region" description="Helical" evidence="8">
    <location>
        <begin position="84"/>
        <end position="104"/>
    </location>
</feature>
<sequence length="387" mass="40524">MNLVRRVSPRTAGLLLIVAALLFAGPELYDVLGGWIAPGIDFLPLRNAATGLLDGTSVFADPTFVYPPTAAVALLPTAFGSLSAAFAGWVVAGAVALLLAALLIARAAPRPHRLAIFALTAMGLLGGVIAARSLFLGNLSEFLVPIAVGVLLAFHRGRWVLGCALLAASLLIKPLLAPLLFVPILHRRWSALLRTMLPAGALLVLSVLLVPGGLDFPKVLRYVVTGTNLHGTNAINNLSLRGWAEGQGASHTAAVAASAAVVAAVLWRIRRGGGNRLSPVWLGNVLLLMTFLAGGISEVHFLLSAYAGIMLFVVVHRLPARIWVRFLPGLLLLAVPGPYLPLLLGRHSDGQTWLVAAELLLLAALLATPVGGVRATPLLRRAVPVPA</sequence>
<dbReference type="Proteomes" id="UP000677082">
    <property type="component" value="Unassembled WGS sequence"/>
</dbReference>
<dbReference type="InterPro" id="IPR018584">
    <property type="entry name" value="GT87"/>
</dbReference>
<evidence type="ECO:0000256" key="5">
    <source>
        <dbReference type="ARBA" id="ARBA00022989"/>
    </source>
</evidence>
<dbReference type="EMBL" id="BOQN01000011">
    <property type="protein sequence ID" value="GIM89223.1"/>
    <property type="molecule type" value="Genomic_DNA"/>
</dbReference>
<organism evidence="9 10">
    <name type="scientific">Paractinoplanes toevensis</name>
    <dbReference type="NCBI Taxonomy" id="571911"/>
    <lineage>
        <taxon>Bacteria</taxon>
        <taxon>Bacillati</taxon>
        <taxon>Actinomycetota</taxon>
        <taxon>Actinomycetes</taxon>
        <taxon>Micromonosporales</taxon>
        <taxon>Micromonosporaceae</taxon>
        <taxon>Paractinoplanes</taxon>
    </lineage>
</organism>
<feature type="transmembrane region" description="Helical" evidence="8">
    <location>
        <begin position="159"/>
        <end position="184"/>
    </location>
</feature>
<dbReference type="GO" id="GO:0005886">
    <property type="term" value="C:plasma membrane"/>
    <property type="evidence" value="ECO:0007669"/>
    <property type="project" value="UniProtKB-SubCell"/>
</dbReference>
<comment type="subcellular location">
    <subcellularLocation>
        <location evidence="1">Cell membrane</location>
        <topology evidence="1">Multi-pass membrane protein</topology>
    </subcellularLocation>
</comment>
<comment type="similarity">
    <text evidence="7">Belongs to the glycosyltransferase 87 family.</text>
</comment>
<name>A0A919W3L8_9ACTN</name>
<feature type="transmembrane region" description="Helical" evidence="8">
    <location>
        <begin position="116"/>
        <end position="139"/>
    </location>
</feature>
<keyword evidence="5 8" id="KW-1133">Transmembrane helix</keyword>
<keyword evidence="2" id="KW-1003">Cell membrane</keyword>
<gene>
    <name evidence="9" type="ORF">Ato02nite_010160</name>
</gene>
<evidence type="ECO:0008006" key="11">
    <source>
        <dbReference type="Google" id="ProtNLM"/>
    </source>
</evidence>
<evidence type="ECO:0000256" key="3">
    <source>
        <dbReference type="ARBA" id="ARBA00022679"/>
    </source>
</evidence>
<feature type="transmembrane region" description="Helical" evidence="8">
    <location>
        <begin position="248"/>
        <end position="269"/>
    </location>
</feature>
<keyword evidence="3" id="KW-0808">Transferase</keyword>
<reference evidence="9 10" key="1">
    <citation type="submission" date="2021-03" db="EMBL/GenBank/DDBJ databases">
        <title>Whole genome shotgun sequence of Actinoplanes toevensis NBRC 105298.</title>
        <authorList>
            <person name="Komaki H."/>
            <person name="Tamura T."/>
        </authorList>
    </citation>
    <scope>NUCLEOTIDE SEQUENCE [LARGE SCALE GENOMIC DNA]</scope>
    <source>
        <strain evidence="9 10">NBRC 105298</strain>
    </source>
</reference>
<keyword evidence="10" id="KW-1185">Reference proteome</keyword>
<accession>A0A919W3L8</accession>
<evidence type="ECO:0000256" key="7">
    <source>
        <dbReference type="ARBA" id="ARBA00024033"/>
    </source>
</evidence>